<feature type="transmembrane region" description="Helical" evidence="7">
    <location>
        <begin position="360"/>
        <end position="382"/>
    </location>
</feature>
<keyword evidence="5 7" id="KW-0472">Membrane</keyword>
<dbReference type="InterPro" id="IPR050250">
    <property type="entry name" value="Macrolide_Exporter_MacB"/>
</dbReference>
<dbReference type="InterPro" id="IPR003838">
    <property type="entry name" value="ABC3_permease_C"/>
</dbReference>
<comment type="subcellular location">
    <subcellularLocation>
        <location evidence="1">Cell membrane</location>
        <topology evidence="1">Multi-pass membrane protein</topology>
    </subcellularLocation>
</comment>
<feature type="transmembrane region" description="Helical" evidence="7">
    <location>
        <begin position="32"/>
        <end position="54"/>
    </location>
</feature>
<dbReference type="GO" id="GO:0022857">
    <property type="term" value="F:transmembrane transporter activity"/>
    <property type="evidence" value="ECO:0007669"/>
    <property type="project" value="TreeGrafter"/>
</dbReference>
<evidence type="ECO:0000256" key="6">
    <source>
        <dbReference type="ARBA" id="ARBA00038076"/>
    </source>
</evidence>
<dbReference type="PANTHER" id="PTHR30572:SF4">
    <property type="entry name" value="ABC TRANSPORTER PERMEASE YTRF"/>
    <property type="match status" value="1"/>
</dbReference>
<feature type="domain" description="ABC3 transporter permease C-terminal" evidence="8">
    <location>
        <begin position="281"/>
        <end position="392"/>
    </location>
</feature>
<dbReference type="AlphaFoldDB" id="A0A2I1KUK4"/>
<dbReference type="Proteomes" id="UP000234778">
    <property type="component" value="Unassembled WGS sequence"/>
</dbReference>
<evidence type="ECO:0000256" key="2">
    <source>
        <dbReference type="ARBA" id="ARBA00022475"/>
    </source>
</evidence>
<dbReference type="Pfam" id="PF12704">
    <property type="entry name" value="MacB_PCD"/>
    <property type="match status" value="1"/>
</dbReference>
<evidence type="ECO:0000313" key="11">
    <source>
        <dbReference type="Proteomes" id="UP000234778"/>
    </source>
</evidence>
<keyword evidence="4 7" id="KW-1133">Transmembrane helix</keyword>
<protein>
    <submittedName>
        <fullName evidence="10">ABC transporter permease</fullName>
    </submittedName>
</protein>
<dbReference type="EMBL" id="PKHA01000002">
    <property type="protein sequence ID" value="PKY99306.1"/>
    <property type="molecule type" value="Genomic_DNA"/>
</dbReference>
<comment type="caution">
    <text evidence="10">The sequence shown here is derived from an EMBL/GenBank/DDBJ whole genome shotgun (WGS) entry which is preliminary data.</text>
</comment>
<evidence type="ECO:0000259" key="8">
    <source>
        <dbReference type="Pfam" id="PF02687"/>
    </source>
</evidence>
<sequence>MSRSDTRLASHLRGSDVVRLASTGIRARPTRALLSALGIAIGIAAMIAVIGISLSSRAQLANQLDALGTNMLTATAGSDLAGKQTKFSEDAVGRTLLIDGVEAASSTQKLPANVYRSSLSNKQATGGIEALAADERLLDVVAGELDKGTWLNKATGSYPTAVLGATAAARLGVVSPGSQIWLGDSLYTVIGILKPVVLAPELDSSALIGQDNAHSAFGQDMRPTTIYERSSDDAVAKVRELLGPTLNPQAPTAVEVSRPSDALAAKNAANQAFTTLLAGVGSIALLVGGIGVANTMIISVLERRREIGLRRALGAKRSHILIQFIAEALLLSFLGGALGCVIGVSVTGGMSLVNSWPFSLPAWVIGAGLGVTVVIGAIAGLYPAIRASKTSPTAALNAQ</sequence>
<keyword evidence="2" id="KW-1003">Cell membrane</keyword>
<evidence type="ECO:0000256" key="7">
    <source>
        <dbReference type="SAM" id="Phobius"/>
    </source>
</evidence>
<dbReference type="GeneID" id="81708123"/>
<evidence type="ECO:0000256" key="3">
    <source>
        <dbReference type="ARBA" id="ARBA00022692"/>
    </source>
</evidence>
<organism evidence="10 11">
    <name type="scientific">Actinomyces urogenitalis</name>
    <dbReference type="NCBI Taxonomy" id="103621"/>
    <lineage>
        <taxon>Bacteria</taxon>
        <taxon>Bacillati</taxon>
        <taxon>Actinomycetota</taxon>
        <taxon>Actinomycetes</taxon>
        <taxon>Actinomycetales</taxon>
        <taxon>Actinomycetaceae</taxon>
        <taxon>Actinomyces</taxon>
    </lineage>
</organism>
<reference evidence="10 11" key="1">
    <citation type="submission" date="2017-12" db="EMBL/GenBank/DDBJ databases">
        <title>Phylogenetic diversity of female urinary microbiome.</title>
        <authorList>
            <person name="Thomas-White K."/>
            <person name="Wolfe A.J."/>
        </authorList>
    </citation>
    <scope>NUCLEOTIDE SEQUENCE [LARGE SCALE GENOMIC DNA]</scope>
    <source>
        <strain evidence="10 11">UMB0319</strain>
    </source>
</reference>
<proteinExistence type="inferred from homology"/>
<accession>A0A2I1KUK4</accession>
<feature type="transmembrane region" description="Helical" evidence="7">
    <location>
        <begin position="321"/>
        <end position="348"/>
    </location>
</feature>
<dbReference type="InterPro" id="IPR025857">
    <property type="entry name" value="MacB_PCD"/>
</dbReference>
<dbReference type="Pfam" id="PF02687">
    <property type="entry name" value="FtsX"/>
    <property type="match status" value="1"/>
</dbReference>
<feature type="domain" description="MacB-like periplasmic core" evidence="9">
    <location>
        <begin position="33"/>
        <end position="213"/>
    </location>
</feature>
<feature type="transmembrane region" description="Helical" evidence="7">
    <location>
        <begin position="276"/>
        <end position="301"/>
    </location>
</feature>
<evidence type="ECO:0000256" key="1">
    <source>
        <dbReference type="ARBA" id="ARBA00004651"/>
    </source>
</evidence>
<evidence type="ECO:0000259" key="9">
    <source>
        <dbReference type="Pfam" id="PF12704"/>
    </source>
</evidence>
<dbReference type="RefSeq" id="WP_006548907.1">
    <property type="nucleotide sequence ID" value="NZ_JAHAIH010000024.1"/>
</dbReference>
<name>A0A2I1KUK4_9ACTO</name>
<keyword evidence="3 7" id="KW-0812">Transmembrane</keyword>
<gene>
    <name evidence="10" type="ORF">CYJ26_04140</name>
</gene>
<evidence type="ECO:0000256" key="4">
    <source>
        <dbReference type="ARBA" id="ARBA00022989"/>
    </source>
</evidence>
<dbReference type="GO" id="GO:0005886">
    <property type="term" value="C:plasma membrane"/>
    <property type="evidence" value="ECO:0007669"/>
    <property type="project" value="UniProtKB-SubCell"/>
</dbReference>
<dbReference type="PANTHER" id="PTHR30572">
    <property type="entry name" value="MEMBRANE COMPONENT OF TRANSPORTER-RELATED"/>
    <property type="match status" value="1"/>
</dbReference>
<evidence type="ECO:0000256" key="5">
    <source>
        <dbReference type="ARBA" id="ARBA00023136"/>
    </source>
</evidence>
<evidence type="ECO:0000313" key="10">
    <source>
        <dbReference type="EMBL" id="PKY99306.1"/>
    </source>
</evidence>
<comment type="similarity">
    <text evidence="6">Belongs to the ABC-4 integral membrane protein family.</text>
</comment>